<evidence type="ECO:0000256" key="1">
    <source>
        <dbReference type="ARBA" id="ARBA00000900"/>
    </source>
</evidence>
<evidence type="ECO:0000256" key="6">
    <source>
        <dbReference type="ARBA" id="ARBA00022692"/>
    </source>
</evidence>
<comment type="pathway">
    <text evidence="3">Protein modification; protein ubiquitination.</text>
</comment>
<dbReference type="SUPFAM" id="SSF57850">
    <property type="entry name" value="RING/U-box"/>
    <property type="match status" value="1"/>
</dbReference>
<evidence type="ECO:0000256" key="16">
    <source>
        <dbReference type="SAM" id="Phobius"/>
    </source>
</evidence>
<keyword evidence="11 16" id="KW-1133">Transmembrane helix</keyword>
<feature type="domain" description="RING-type" evidence="18">
    <location>
        <begin position="127"/>
        <end position="169"/>
    </location>
</feature>
<organism evidence="19 20">
    <name type="scientific">Saponaria officinalis</name>
    <name type="common">Common soapwort</name>
    <name type="synonym">Lychnis saponaria</name>
    <dbReference type="NCBI Taxonomy" id="3572"/>
    <lineage>
        <taxon>Eukaryota</taxon>
        <taxon>Viridiplantae</taxon>
        <taxon>Streptophyta</taxon>
        <taxon>Embryophyta</taxon>
        <taxon>Tracheophyta</taxon>
        <taxon>Spermatophyta</taxon>
        <taxon>Magnoliopsida</taxon>
        <taxon>eudicotyledons</taxon>
        <taxon>Gunneridae</taxon>
        <taxon>Pentapetalae</taxon>
        <taxon>Caryophyllales</taxon>
        <taxon>Caryophyllaceae</taxon>
        <taxon>Caryophylleae</taxon>
        <taxon>Saponaria</taxon>
    </lineage>
</organism>
<dbReference type="AlphaFoldDB" id="A0AAW1IQC9"/>
<evidence type="ECO:0000259" key="18">
    <source>
        <dbReference type="PROSITE" id="PS50089"/>
    </source>
</evidence>
<comment type="caution">
    <text evidence="19">The sequence shown here is derived from an EMBL/GenBank/DDBJ whole genome shotgun (WGS) entry which is preliminary data.</text>
</comment>
<keyword evidence="20" id="KW-1185">Reference proteome</keyword>
<sequence>MTIFNHKLNTLIIFIINLTLLCHPTRAQPSPPDSNLPGQTFNPSMGVIIIVLIAALFFMGFFSIYIRHCTEDTSASVGTRTRRMLAGSIARSRRAPRGLDQAVIESFPTFDYASVKTAKIGKAALECAVCLTEFEDDDTLRLIPHCDHVFHPECIDTWLSGHTTCPVCRANLTEPANKPLEVNEGNDTVLEVQENSNNESSESNHNNNGEDDDVSMEEPLRGRMRRNRTMIRSISIGRPRWMGKFSRSFSTGHVAVKQWENMDRFTLRLPNEVRKQIMSGKLERSTSLVVLPRETSTRRGYRAGFGSGFGEGTSRGRSGSVRSDNVIERSDRWVFSLAPPFISRAPSVRSPKDVTGMTVNRDGSVRGSIREGSVRGSIREGSLRGSIRANSTRLPV</sequence>
<evidence type="ECO:0000256" key="12">
    <source>
        <dbReference type="ARBA" id="ARBA00023136"/>
    </source>
</evidence>
<dbReference type="InterPro" id="IPR053238">
    <property type="entry name" value="RING-H2_zinc_finger"/>
</dbReference>
<evidence type="ECO:0000256" key="14">
    <source>
        <dbReference type="PROSITE-ProRule" id="PRU00175"/>
    </source>
</evidence>
<evidence type="ECO:0000256" key="7">
    <source>
        <dbReference type="ARBA" id="ARBA00022723"/>
    </source>
</evidence>
<feature type="compositionally biased region" description="Low complexity" evidence="15">
    <location>
        <begin position="194"/>
        <end position="207"/>
    </location>
</feature>
<evidence type="ECO:0000256" key="10">
    <source>
        <dbReference type="ARBA" id="ARBA00022833"/>
    </source>
</evidence>
<feature type="compositionally biased region" description="Gly residues" evidence="15">
    <location>
        <begin position="303"/>
        <end position="313"/>
    </location>
</feature>
<feature type="chain" id="PRO_5044717833" description="RING-type E3 ubiquitin transferase" evidence="17">
    <location>
        <begin position="28"/>
        <end position="396"/>
    </location>
</feature>
<evidence type="ECO:0000256" key="13">
    <source>
        <dbReference type="ARBA" id="ARBA00024209"/>
    </source>
</evidence>
<evidence type="ECO:0000256" key="8">
    <source>
        <dbReference type="ARBA" id="ARBA00022771"/>
    </source>
</evidence>
<keyword evidence="6 16" id="KW-0812">Transmembrane</keyword>
<feature type="region of interest" description="Disordered" evidence="15">
    <location>
        <begin position="194"/>
        <end position="226"/>
    </location>
</feature>
<dbReference type="GO" id="GO:0061630">
    <property type="term" value="F:ubiquitin protein ligase activity"/>
    <property type="evidence" value="ECO:0007669"/>
    <property type="project" value="UniProtKB-EC"/>
</dbReference>
<dbReference type="Proteomes" id="UP001443914">
    <property type="component" value="Unassembled WGS sequence"/>
</dbReference>
<evidence type="ECO:0000313" key="20">
    <source>
        <dbReference type="Proteomes" id="UP001443914"/>
    </source>
</evidence>
<keyword evidence="12 16" id="KW-0472">Membrane</keyword>
<feature type="region of interest" description="Disordered" evidence="15">
    <location>
        <begin position="301"/>
        <end position="323"/>
    </location>
</feature>
<keyword evidence="9" id="KW-0833">Ubl conjugation pathway</keyword>
<dbReference type="PANTHER" id="PTHR14155:SF263">
    <property type="entry name" value="E3 UBIQUITIN-PROTEIN LIGASE ATL6"/>
    <property type="match status" value="1"/>
</dbReference>
<dbReference type="GO" id="GO:0016020">
    <property type="term" value="C:membrane"/>
    <property type="evidence" value="ECO:0007669"/>
    <property type="project" value="UniProtKB-SubCell"/>
</dbReference>
<comment type="subcellular location">
    <subcellularLocation>
        <location evidence="2">Membrane</location>
        <topology evidence="2">Single-pass membrane protein</topology>
    </subcellularLocation>
</comment>
<dbReference type="EC" id="2.3.2.27" evidence="4"/>
<evidence type="ECO:0000256" key="9">
    <source>
        <dbReference type="ARBA" id="ARBA00022786"/>
    </source>
</evidence>
<keyword evidence="17" id="KW-0732">Signal</keyword>
<keyword evidence="10" id="KW-0862">Zinc</keyword>
<keyword evidence="5" id="KW-0808">Transferase</keyword>
<dbReference type="InterPro" id="IPR001841">
    <property type="entry name" value="Znf_RING"/>
</dbReference>
<accession>A0AAW1IQC9</accession>
<proteinExistence type="inferred from homology"/>
<evidence type="ECO:0000256" key="5">
    <source>
        <dbReference type="ARBA" id="ARBA00022679"/>
    </source>
</evidence>
<feature type="transmembrane region" description="Helical" evidence="16">
    <location>
        <begin position="43"/>
        <end position="66"/>
    </location>
</feature>
<keyword evidence="8 14" id="KW-0863">Zinc-finger</keyword>
<comment type="similarity">
    <text evidence="13">Belongs to the RING-type zinc finger family. ATL subfamily.</text>
</comment>
<evidence type="ECO:0000256" key="17">
    <source>
        <dbReference type="SAM" id="SignalP"/>
    </source>
</evidence>
<dbReference type="Gene3D" id="3.30.40.10">
    <property type="entry name" value="Zinc/RING finger domain, C3HC4 (zinc finger)"/>
    <property type="match status" value="1"/>
</dbReference>
<evidence type="ECO:0000256" key="15">
    <source>
        <dbReference type="SAM" id="MobiDB-lite"/>
    </source>
</evidence>
<dbReference type="GO" id="GO:0008270">
    <property type="term" value="F:zinc ion binding"/>
    <property type="evidence" value="ECO:0007669"/>
    <property type="project" value="UniProtKB-KW"/>
</dbReference>
<evidence type="ECO:0000256" key="4">
    <source>
        <dbReference type="ARBA" id="ARBA00012483"/>
    </source>
</evidence>
<keyword evidence="7" id="KW-0479">Metal-binding</keyword>
<evidence type="ECO:0000256" key="2">
    <source>
        <dbReference type="ARBA" id="ARBA00004167"/>
    </source>
</evidence>
<dbReference type="InterPro" id="IPR013083">
    <property type="entry name" value="Znf_RING/FYVE/PHD"/>
</dbReference>
<comment type="catalytic activity">
    <reaction evidence="1">
        <text>S-ubiquitinyl-[E2 ubiquitin-conjugating enzyme]-L-cysteine + [acceptor protein]-L-lysine = [E2 ubiquitin-conjugating enzyme]-L-cysteine + N(6)-ubiquitinyl-[acceptor protein]-L-lysine.</text>
        <dbReference type="EC" id="2.3.2.27"/>
    </reaction>
</comment>
<dbReference type="SMART" id="SM00184">
    <property type="entry name" value="RING"/>
    <property type="match status" value="1"/>
</dbReference>
<dbReference type="PANTHER" id="PTHR14155">
    <property type="entry name" value="RING FINGER DOMAIN-CONTAINING"/>
    <property type="match status" value="1"/>
</dbReference>
<protein>
    <recommendedName>
        <fullName evidence="4">RING-type E3 ubiquitin transferase</fullName>
        <ecNumber evidence="4">2.3.2.27</ecNumber>
    </recommendedName>
</protein>
<dbReference type="Pfam" id="PF13639">
    <property type="entry name" value="zf-RING_2"/>
    <property type="match status" value="1"/>
</dbReference>
<evidence type="ECO:0000256" key="3">
    <source>
        <dbReference type="ARBA" id="ARBA00004906"/>
    </source>
</evidence>
<dbReference type="FunFam" id="3.30.40.10:FF:000187">
    <property type="entry name" value="E3 ubiquitin-protein ligase ATL6"/>
    <property type="match status" value="1"/>
</dbReference>
<gene>
    <name evidence="19" type="ORF">RND81_09G224900</name>
</gene>
<evidence type="ECO:0000313" key="19">
    <source>
        <dbReference type="EMBL" id="KAK9691862.1"/>
    </source>
</evidence>
<dbReference type="CDD" id="cd16461">
    <property type="entry name" value="RING-H2_EL5-like"/>
    <property type="match status" value="1"/>
</dbReference>
<dbReference type="EMBL" id="JBDFQZ010000009">
    <property type="protein sequence ID" value="KAK9691862.1"/>
    <property type="molecule type" value="Genomic_DNA"/>
</dbReference>
<reference evidence="19 20" key="1">
    <citation type="submission" date="2024-03" db="EMBL/GenBank/DDBJ databases">
        <title>WGS assembly of Saponaria officinalis var. Norfolk2.</title>
        <authorList>
            <person name="Jenkins J."/>
            <person name="Shu S."/>
            <person name="Grimwood J."/>
            <person name="Barry K."/>
            <person name="Goodstein D."/>
            <person name="Schmutz J."/>
            <person name="Leebens-Mack J."/>
            <person name="Osbourn A."/>
        </authorList>
    </citation>
    <scope>NUCLEOTIDE SEQUENCE [LARGE SCALE GENOMIC DNA]</scope>
    <source>
        <strain evidence="20">cv. Norfolk2</strain>
        <strain evidence="19">JIC</strain>
        <tissue evidence="19">Leaf</tissue>
    </source>
</reference>
<dbReference type="PROSITE" id="PS50089">
    <property type="entry name" value="ZF_RING_2"/>
    <property type="match status" value="1"/>
</dbReference>
<feature type="signal peptide" evidence="17">
    <location>
        <begin position="1"/>
        <end position="27"/>
    </location>
</feature>
<dbReference type="EMBL" id="JBDFQZ010000009">
    <property type="protein sequence ID" value="KAK9691861.1"/>
    <property type="molecule type" value="Genomic_DNA"/>
</dbReference>
<name>A0AAW1IQC9_SAPOF</name>
<evidence type="ECO:0000256" key="11">
    <source>
        <dbReference type="ARBA" id="ARBA00022989"/>
    </source>
</evidence>